<gene>
    <name evidence="8" type="ORF">Sango_0983300</name>
</gene>
<comment type="similarity">
    <text evidence="1 6">Belongs to the purine permeases (TC 2.A.7.14) family.</text>
</comment>
<proteinExistence type="inferred from homology"/>
<dbReference type="AlphaFoldDB" id="A0AAE2BYI7"/>
<evidence type="ECO:0000256" key="7">
    <source>
        <dbReference type="SAM" id="MobiDB-lite"/>
    </source>
</evidence>
<protein>
    <recommendedName>
        <fullName evidence="6">Probable purine permease</fullName>
    </recommendedName>
</protein>
<reference evidence="8" key="1">
    <citation type="submission" date="2020-06" db="EMBL/GenBank/DDBJ databases">
        <authorList>
            <person name="Li T."/>
            <person name="Hu X."/>
            <person name="Zhang T."/>
            <person name="Song X."/>
            <person name="Zhang H."/>
            <person name="Dai N."/>
            <person name="Sheng W."/>
            <person name="Hou X."/>
            <person name="Wei L."/>
        </authorList>
    </citation>
    <scope>NUCLEOTIDE SEQUENCE</scope>
    <source>
        <strain evidence="8">K16</strain>
        <tissue evidence="8">Leaf</tissue>
    </source>
</reference>
<evidence type="ECO:0000256" key="2">
    <source>
        <dbReference type="ARBA" id="ARBA00022448"/>
    </source>
</evidence>
<evidence type="ECO:0000256" key="3">
    <source>
        <dbReference type="ARBA" id="ARBA00022692"/>
    </source>
</evidence>
<evidence type="ECO:0000256" key="6">
    <source>
        <dbReference type="RuleBase" id="RU368015"/>
    </source>
</evidence>
<evidence type="ECO:0000313" key="8">
    <source>
        <dbReference type="EMBL" id="KAK4402426.1"/>
    </source>
</evidence>
<feature type="transmembrane region" description="Helical" evidence="6">
    <location>
        <begin position="283"/>
        <end position="303"/>
    </location>
</feature>
<dbReference type="GO" id="GO:0015211">
    <property type="term" value="F:purine nucleoside transmembrane transporter activity"/>
    <property type="evidence" value="ECO:0007669"/>
    <property type="project" value="UniProtKB-UniRule"/>
</dbReference>
<feature type="transmembrane region" description="Helical" evidence="6">
    <location>
        <begin position="215"/>
        <end position="233"/>
    </location>
</feature>
<accession>A0AAE2BYI7</accession>
<comment type="subcellular location">
    <subcellularLocation>
        <location evidence="6">Membrane</location>
        <topology evidence="6">Multi-pass membrane protein</topology>
    </subcellularLocation>
</comment>
<dbReference type="InterPro" id="IPR030182">
    <property type="entry name" value="PUP_plant"/>
</dbReference>
<feature type="compositionally biased region" description="Basic and acidic residues" evidence="7">
    <location>
        <begin position="161"/>
        <end position="173"/>
    </location>
</feature>
<sequence>MEAEAGGRSSTLRKLLLLLNCFLLIVGNCGGPLIMRLYFIKGGKRIWLSSLLQTAGFPLILIPLTIAYACRPPQHHLHQAHIHEPSGFPRLHNHRHHRRRRQLLLLLRPRTAAGLDLVSHSRDAAGLHGGVRVPPREAEVHRLLGERRRPVDGWRSGAGDQLERRPAGGGDGERVRVGVCSDGGGVGAGGFMLPLVELTYAKAKQAVTYTLVLEIQMMMCFFATAFCSVGMLINNDFQAIPKEAKQYELGETKYYLVLFWTTIVLQCFFLGCIGVVFYASSLFSGIVITVSIPITTLLAVIFYHEKFHPEKGVSLFLSLWGFTSYYFGEMKQKKIKNNSVDFHGEQTVQMSGLAVVDP</sequence>
<evidence type="ECO:0000256" key="4">
    <source>
        <dbReference type="ARBA" id="ARBA00022989"/>
    </source>
</evidence>
<dbReference type="Pfam" id="PF16913">
    <property type="entry name" value="PUNUT"/>
    <property type="match status" value="2"/>
</dbReference>
<keyword evidence="3 6" id="KW-0812">Transmembrane</keyword>
<organism evidence="8 9">
    <name type="scientific">Sesamum angolense</name>
    <dbReference type="NCBI Taxonomy" id="2727404"/>
    <lineage>
        <taxon>Eukaryota</taxon>
        <taxon>Viridiplantae</taxon>
        <taxon>Streptophyta</taxon>
        <taxon>Embryophyta</taxon>
        <taxon>Tracheophyta</taxon>
        <taxon>Spermatophyta</taxon>
        <taxon>Magnoliopsida</taxon>
        <taxon>eudicotyledons</taxon>
        <taxon>Gunneridae</taxon>
        <taxon>Pentapetalae</taxon>
        <taxon>asterids</taxon>
        <taxon>lamiids</taxon>
        <taxon>Lamiales</taxon>
        <taxon>Pedaliaceae</taxon>
        <taxon>Sesamum</taxon>
    </lineage>
</organism>
<keyword evidence="4 6" id="KW-1133">Transmembrane helix</keyword>
<feature type="transmembrane region" description="Helical" evidence="6">
    <location>
        <begin position="312"/>
        <end position="328"/>
    </location>
</feature>
<keyword evidence="5 6" id="KW-0472">Membrane</keyword>
<dbReference type="GO" id="GO:0016020">
    <property type="term" value="C:membrane"/>
    <property type="evidence" value="ECO:0007669"/>
    <property type="project" value="UniProtKB-SubCell"/>
</dbReference>
<dbReference type="PANTHER" id="PTHR31376">
    <property type="entry name" value="OS09G0467300 PROTEIN-RELATED"/>
    <property type="match status" value="1"/>
</dbReference>
<keyword evidence="2 6" id="KW-0813">Transport</keyword>
<dbReference type="PANTHER" id="PTHR31376:SF1">
    <property type="entry name" value="PURINE PERMEASE 2"/>
    <property type="match status" value="1"/>
</dbReference>
<reference evidence="8" key="2">
    <citation type="journal article" date="2024" name="Plant">
        <title>Genomic evolution and insights into agronomic trait innovations of Sesamum species.</title>
        <authorList>
            <person name="Miao H."/>
            <person name="Wang L."/>
            <person name="Qu L."/>
            <person name="Liu H."/>
            <person name="Sun Y."/>
            <person name="Le M."/>
            <person name="Wang Q."/>
            <person name="Wei S."/>
            <person name="Zheng Y."/>
            <person name="Lin W."/>
            <person name="Duan Y."/>
            <person name="Cao H."/>
            <person name="Xiong S."/>
            <person name="Wang X."/>
            <person name="Wei L."/>
            <person name="Li C."/>
            <person name="Ma Q."/>
            <person name="Ju M."/>
            <person name="Zhao R."/>
            <person name="Li G."/>
            <person name="Mu C."/>
            <person name="Tian Q."/>
            <person name="Mei H."/>
            <person name="Zhang T."/>
            <person name="Gao T."/>
            <person name="Zhang H."/>
        </authorList>
    </citation>
    <scope>NUCLEOTIDE SEQUENCE</scope>
    <source>
        <strain evidence="8">K16</strain>
    </source>
</reference>
<evidence type="ECO:0000256" key="1">
    <source>
        <dbReference type="ARBA" id="ARBA00006213"/>
    </source>
</evidence>
<dbReference type="GO" id="GO:0005345">
    <property type="term" value="F:purine nucleobase transmembrane transporter activity"/>
    <property type="evidence" value="ECO:0007669"/>
    <property type="project" value="UniProtKB-UniRule"/>
</dbReference>
<evidence type="ECO:0000256" key="5">
    <source>
        <dbReference type="ARBA" id="ARBA00023136"/>
    </source>
</evidence>
<feature type="transmembrane region" description="Helical" evidence="6">
    <location>
        <begin position="46"/>
        <end position="69"/>
    </location>
</feature>
<keyword evidence="9" id="KW-1185">Reference proteome</keyword>
<feature type="region of interest" description="Disordered" evidence="7">
    <location>
        <begin position="151"/>
        <end position="173"/>
    </location>
</feature>
<name>A0AAE2BYI7_9LAMI</name>
<dbReference type="Proteomes" id="UP001289374">
    <property type="component" value="Unassembled WGS sequence"/>
</dbReference>
<evidence type="ECO:0000313" key="9">
    <source>
        <dbReference type="Proteomes" id="UP001289374"/>
    </source>
</evidence>
<feature type="transmembrane region" description="Helical" evidence="6">
    <location>
        <begin position="254"/>
        <end position="277"/>
    </location>
</feature>
<comment type="caution">
    <text evidence="6">Lacks conserved residue(s) required for the propagation of feature annotation.</text>
</comment>
<feature type="transmembrane region" description="Helical" evidence="6">
    <location>
        <begin position="15"/>
        <end position="39"/>
    </location>
</feature>
<comment type="caution">
    <text evidence="8">The sequence shown here is derived from an EMBL/GenBank/DDBJ whole genome shotgun (WGS) entry which is preliminary data.</text>
</comment>
<dbReference type="EMBL" id="JACGWL010000005">
    <property type="protein sequence ID" value="KAK4402426.1"/>
    <property type="molecule type" value="Genomic_DNA"/>
</dbReference>